<dbReference type="Gene3D" id="3.40.50.1820">
    <property type="entry name" value="alpha/beta hydrolase"/>
    <property type="match status" value="1"/>
</dbReference>
<gene>
    <name evidence="3" type="ORF">IFM89_016949</name>
</gene>
<proteinExistence type="predicted"/>
<dbReference type="PANTHER" id="PTHR23024:SF589">
    <property type="entry name" value="CARBOXYLESTERASE 17-RELATED"/>
    <property type="match status" value="1"/>
</dbReference>
<sequence>MGNDNHGLVVEEIEGVIRLYEDGHVDRPPIVPNVDCTVPQELGVACKDVIMDKSTNVWARVYVPKSLEQLPLLVYFHGGGFCVGSASWSGYHDFLAKLASKTCCVIISVEYRLAPENRLPAAYDDGFKALTWLKQQALSGSNDQKWWHNHSNFSRVFIAGDSAGANIAHNMAIRVGSESDIFNPLCHKGTILIQPFFSGEERTDSERCMVLPPNSVLNLTASDVYWKLSLPLGANRNHWSCNPLAKEETALVDLKLPPTLVCISEMDILKDRNLEFCNAMSRSGKNVEHVVYMDVGHVFQILPNNEPRTQEMMSHIKAFINRRA</sequence>
<evidence type="ECO:0000313" key="3">
    <source>
        <dbReference type="EMBL" id="KAF9592717.1"/>
    </source>
</evidence>
<dbReference type="Proteomes" id="UP000631114">
    <property type="component" value="Unassembled WGS sequence"/>
</dbReference>
<evidence type="ECO:0000313" key="4">
    <source>
        <dbReference type="Proteomes" id="UP000631114"/>
    </source>
</evidence>
<evidence type="ECO:0000259" key="2">
    <source>
        <dbReference type="Pfam" id="PF07859"/>
    </source>
</evidence>
<dbReference type="EMBL" id="JADFTS010000008">
    <property type="protein sequence ID" value="KAF9592717.1"/>
    <property type="molecule type" value="Genomic_DNA"/>
</dbReference>
<evidence type="ECO:0000256" key="1">
    <source>
        <dbReference type="PROSITE-ProRule" id="PRU10038"/>
    </source>
</evidence>
<dbReference type="PANTHER" id="PTHR23024">
    <property type="entry name" value="ARYLACETAMIDE DEACETYLASE"/>
    <property type="match status" value="1"/>
</dbReference>
<dbReference type="OrthoDB" id="408631at2759"/>
<dbReference type="InterPro" id="IPR029058">
    <property type="entry name" value="AB_hydrolase_fold"/>
</dbReference>
<feature type="domain" description="Alpha/beta hydrolase fold-3" evidence="2">
    <location>
        <begin position="73"/>
        <end position="300"/>
    </location>
</feature>
<feature type="active site" evidence="1">
    <location>
        <position position="162"/>
    </location>
</feature>
<protein>
    <recommendedName>
        <fullName evidence="2">Alpha/beta hydrolase fold-3 domain-containing protein</fullName>
    </recommendedName>
</protein>
<dbReference type="SUPFAM" id="SSF53474">
    <property type="entry name" value="alpha/beta-Hydrolases"/>
    <property type="match status" value="1"/>
</dbReference>
<keyword evidence="4" id="KW-1185">Reference proteome</keyword>
<dbReference type="InterPro" id="IPR050466">
    <property type="entry name" value="Carboxylest/Gibb_receptor"/>
</dbReference>
<dbReference type="AlphaFoldDB" id="A0A835LHJ0"/>
<dbReference type="PROSITE" id="PS01174">
    <property type="entry name" value="LIPASE_GDXG_SER"/>
    <property type="match status" value="1"/>
</dbReference>
<dbReference type="InterPro" id="IPR013094">
    <property type="entry name" value="AB_hydrolase_3"/>
</dbReference>
<accession>A0A835LHJ0</accession>
<comment type="caution">
    <text evidence="3">The sequence shown here is derived from an EMBL/GenBank/DDBJ whole genome shotgun (WGS) entry which is preliminary data.</text>
</comment>
<dbReference type="InterPro" id="IPR033140">
    <property type="entry name" value="Lipase_GDXG_put_SER_AS"/>
</dbReference>
<reference evidence="3 4" key="1">
    <citation type="submission" date="2020-10" db="EMBL/GenBank/DDBJ databases">
        <title>The Coptis chinensis genome and diversification of protoberbering-type alkaloids.</title>
        <authorList>
            <person name="Wang B."/>
            <person name="Shu S."/>
            <person name="Song C."/>
            <person name="Liu Y."/>
        </authorList>
    </citation>
    <scope>NUCLEOTIDE SEQUENCE [LARGE SCALE GENOMIC DNA]</scope>
    <source>
        <strain evidence="3">HL-2020</strain>
        <tissue evidence="3">Leaf</tissue>
    </source>
</reference>
<organism evidence="3 4">
    <name type="scientific">Coptis chinensis</name>
    <dbReference type="NCBI Taxonomy" id="261450"/>
    <lineage>
        <taxon>Eukaryota</taxon>
        <taxon>Viridiplantae</taxon>
        <taxon>Streptophyta</taxon>
        <taxon>Embryophyta</taxon>
        <taxon>Tracheophyta</taxon>
        <taxon>Spermatophyta</taxon>
        <taxon>Magnoliopsida</taxon>
        <taxon>Ranunculales</taxon>
        <taxon>Ranunculaceae</taxon>
        <taxon>Coptidoideae</taxon>
        <taxon>Coptis</taxon>
    </lineage>
</organism>
<name>A0A835LHJ0_9MAGN</name>
<dbReference type="GO" id="GO:0016787">
    <property type="term" value="F:hydrolase activity"/>
    <property type="evidence" value="ECO:0007669"/>
    <property type="project" value="InterPro"/>
</dbReference>
<dbReference type="Pfam" id="PF07859">
    <property type="entry name" value="Abhydrolase_3"/>
    <property type="match status" value="1"/>
</dbReference>